<dbReference type="OrthoDB" id="4062938at2759"/>
<keyword evidence="5" id="KW-0159">Chromosome partition</keyword>
<dbReference type="EMBL" id="HG316458">
    <property type="protein sequence ID" value="CDF90074.1"/>
    <property type="molecule type" value="Genomic_DNA"/>
</dbReference>
<evidence type="ECO:0000256" key="7">
    <source>
        <dbReference type="ARBA" id="ARBA00023306"/>
    </source>
</evidence>
<keyword evidence="6" id="KW-0539">Nucleus</keyword>
<dbReference type="GO" id="GO:0051301">
    <property type="term" value="P:cell division"/>
    <property type="evidence" value="ECO:0007669"/>
    <property type="project" value="UniProtKB-KW"/>
</dbReference>
<evidence type="ECO:0000256" key="6">
    <source>
        <dbReference type="ARBA" id="ARBA00023242"/>
    </source>
</evidence>
<evidence type="ECO:0000313" key="8">
    <source>
        <dbReference type="EMBL" id="CDF90074.1"/>
    </source>
</evidence>
<reference evidence="9" key="1">
    <citation type="journal article" date="2013" name="Genome Announc.">
        <title>Genome sequence of the food spoilage yeast Zygosaccharomyces bailii CLIB 213(T).</title>
        <authorList>
            <person name="Galeote V."/>
            <person name="Bigey F."/>
            <person name="Devillers H."/>
            <person name="Neuveglise C."/>
            <person name="Dequin S."/>
        </authorList>
    </citation>
    <scope>NUCLEOTIDE SEQUENCE [LARGE SCALE GENOMIC DNA]</scope>
    <source>
        <strain evidence="9">CLIB 213 / ATCC 58445 / CBS 680 / CCRC 21525 / NBRC 1098 / NCYC 1416 / NRRL Y-2227</strain>
    </source>
</reference>
<organism evidence="8 9">
    <name type="scientific">Zygosaccharomyces bailii (strain CLIB 213 / ATCC 58445 / CBS 680 / BCRC 21525 / NBRC 1098 / NCYC 1416 / NRRL Y-2227)</name>
    <dbReference type="NCBI Taxonomy" id="1333698"/>
    <lineage>
        <taxon>Eukaryota</taxon>
        <taxon>Fungi</taxon>
        <taxon>Dikarya</taxon>
        <taxon>Ascomycota</taxon>
        <taxon>Saccharomycotina</taxon>
        <taxon>Saccharomycetes</taxon>
        <taxon>Saccharomycetales</taxon>
        <taxon>Saccharomycetaceae</taxon>
        <taxon>Zygosaccharomyces</taxon>
    </lineage>
</organism>
<protein>
    <submittedName>
        <fullName evidence="8">ZYBA0S05-08394g1_1</fullName>
    </submittedName>
</protein>
<dbReference type="Proteomes" id="UP000019375">
    <property type="component" value="Unassembled WGS sequence"/>
</dbReference>
<dbReference type="AlphaFoldDB" id="A0A8J2T9T7"/>
<evidence type="ECO:0000256" key="5">
    <source>
        <dbReference type="ARBA" id="ARBA00022829"/>
    </source>
</evidence>
<evidence type="ECO:0000256" key="1">
    <source>
        <dbReference type="ARBA" id="ARBA00004123"/>
    </source>
</evidence>
<proteinExistence type="inferred from homology"/>
<keyword evidence="7" id="KW-0131">Cell cycle</keyword>
<evidence type="ECO:0000256" key="3">
    <source>
        <dbReference type="ARBA" id="ARBA00022618"/>
    </source>
</evidence>
<name>A0A8J2T9T7_ZYGB2</name>
<evidence type="ECO:0000313" key="9">
    <source>
        <dbReference type="Proteomes" id="UP000019375"/>
    </source>
</evidence>
<comment type="similarity">
    <text evidence="2">Belongs to the SCC4/mau-2 family.</text>
</comment>
<dbReference type="InterPro" id="IPR019440">
    <property type="entry name" value="MAU2"/>
</dbReference>
<gene>
    <name evidence="8" type="ORF">BN860_08394g</name>
</gene>
<keyword evidence="4" id="KW-0498">Mitosis</keyword>
<dbReference type="GO" id="GO:0005634">
    <property type="term" value="C:nucleus"/>
    <property type="evidence" value="ECO:0007669"/>
    <property type="project" value="UniProtKB-SubCell"/>
</dbReference>
<dbReference type="Pfam" id="PF10345">
    <property type="entry name" value="Cohesin_load"/>
    <property type="match status" value="1"/>
</dbReference>
<keyword evidence="9" id="KW-1185">Reference proteome</keyword>
<keyword evidence="3" id="KW-0132">Cell division</keyword>
<comment type="subcellular location">
    <subcellularLocation>
        <location evidence="1">Nucleus</location>
    </subcellularLocation>
</comment>
<accession>A0A8J2T9T7</accession>
<sequence>MSTSKLPADVIYHLAHEYENQAYTNVCHVAGEAELKQYYTLIMMAIKALEYIKGHYPLSMEQDFQVTVELVILLMKETHNLDLAESYLSSLRERLKNHRFTAATELLFKESMHCEFLSLYELPLRRNSKFHYQIALKNCDKLLQSFEDVVDAAKGNYEVWKSVFAFVHVNLNAKLGKRSRAIAGFEKLSSEISGSSQWQAFVTLCHVSYLLSYRKTIHISILENLQGITIDIAGPKLYCWTMVLQLFIQVYEDKNITSNLNQFKHFFSQHKTSLLDDDGSCTVELGKGINLKVSLPPIFRYRDLKNVLLLLQSVSFLVNCHDKKANFSTSFLPKVCSATRKLIESSSDSCHWSLSDHDDELGSYYHILDCAEFYQNWETFLLTQRLKPLEKNNNRISKLYSALVEAMGEQAKGNVSTEGYDKIIKSKVVNEVKLIALVNCFVLKASEVSKGIGKEDNMAYCNSLWTQMENILRETDLWKNQMWGCTMTLLWLVSHLEPFTSNPMPSTDEEKSQYLGLLRNYYNVNKIVKDEMQDATYDNGALKLKRSILLQILLNYLGGRLLEQDLTIICQVSGICFRLARQQSSLNLQYVIGIWHLLNSTVAMNNKEVTIMRSKLSGIVKDIVSK</sequence>
<evidence type="ECO:0000256" key="4">
    <source>
        <dbReference type="ARBA" id="ARBA00022776"/>
    </source>
</evidence>
<dbReference type="GO" id="GO:0007064">
    <property type="term" value="P:mitotic sister chromatid cohesion"/>
    <property type="evidence" value="ECO:0007669"/>
    <property type="project" value="InterPro"/>
</dbReference>
<dbReference type="GO" id="GO:0007059">
    <property type="term" value="P:chromosome segregation"/>
    <property type="evidence" value="ECO:0007669"/>
    <property type="project" value="UniProtKB-KW"/>
</dbReference>
<evidence type="ECO:0000256" key="2">
    <source>
        <dbReference type="ARBA" id="ARBA00008585"/>
    </source>
</evidence>